<protein>
    <recommendedName>
        <fullName evidence="4">Defensin-like protein</fullName>
    </recommendedName>
</protein>
<accession>A0A087HCJ6</accession>
<reference evidence="3" key="1">
    <citation type="journal article" date="2015" name="Nat. Plants">
        <title>Genome expansion of Arabis alpina linked with retrotransposition and reduced symmetric DNA methylation.</title>
        <authorList>
            <person name="Willing E.M."/>
            <person name="Rawat V."/>
            <person name="Mandakova T."/>
            <person name="Maumus F."/>
            <person name="James G.V."/>
            <person name="Nordstroem K.J."/>
            <person name="Becker C."/>
            <person name="Warthmann N."/>
            <person name="Chica C."/>
            <person name="Szarzynska B."/>
            <person name="Zytnicki M."/>
            <person name="Albani M.C."/>
            <person name="Kiefer C."/>
            <person name="Bergonzi S."/>
            <person name="Castaings L."/>
            <person name="Mateos J.L."/>
            <person name="Berns M.C."/>
            <person name="Bujdoso N."/>
            <person name="Piofczyk T."/>
            <person name="de Lorenzo L."/>
            <person name="Barrero-Sicilia C."/>
            <person name="Mateos I."/>
            <person name="Piednoel M."/>
            <person name="Hagmann J."/>
            <person name="Chen-Min-Tao R."/>
            <person name="Iglesias-Fernandez R."/>
            <person name="Schuster S.C."/>
            <person name="Alonso-Blanco C."/>
            <person name="Roudier F."/>
            <person name="Carbonero P."/>
            <person name="Paz-Ares J."/>
            <person name="Davis S.J."/>
            <person name="Pecinka A."/>
            <person name="Quesneville H."/>
            <person name="Colot V."/>
            <person name="Lysak M.A."/>
            <person name="Weigel D."/>
            <person name="Coupland G."/>
            <person name="Schneeberger K."/>
        </authorList>
    </citation>
    <scope>NUCLEOTIDE SEQUENCE [LARGE SCALE GENOMIC DNA]</scope>
    <source>
        <strain evidence="3">cv. Pajares</strain>
    </source>
</reference>
<dbReference type="AlphaFoldDB" id="A0A087HCJ6"/>
<evidence type="ECO:0000313" key="3">
    <source>
        <dbReference type="Proteomes" id="UP000029120"/>
    </source>
</evidence>
<dbReference type="EMBL" id="CM002871">
    <property type="protein sequence ID" value="KFK39848.1"/>
    <property type="molecule type" value="Genomic_DNA"/>
</dbReference>
<evidence type="ECO:0000256" key="1">
    <source>
        <dbReference type="SAM" id="SignalP"/>
    </source>
</evidence>
<dbReference type="Proteomes" id="UP000029120">
    <property type="component" value="Chromosome 3"/>
</dbReference>
<gene>
    <name evidence="2" type="ordered locus">AALP_Aa3g296000</name>
</gene>
<name>A0A087HCJ6_ARAAL</name>
<feature type="signal peptide" evidence="1">
    <location>
        <begin position="1"/>
        <end position="28"/>
    </location>
</feature>
<dbReference type="OMA" id="CEKRIRC"/>
<keyword evidence="3" id="KW-1185">Reference proteome</keyword>
<organism evidence="2 3">
    <name type="scientific">Arabis alpina</name>
    <name type="common">Alpine rock-cress</name>
    <dbReference type="NCBI Taxonomy" id="50452"/>
    <lineage>
        <taxon>Eukaryota</taxon>
        <taxon>Viridiplantae</taxon>
        <taxon>Streptophyta</taxon>
        <taxon>Embryophyta</taxon>
        <taxon>Tracheophyta</taxon>
        <taxon>Spermatophyta</taxon>
        <taxon>Magnoliopsida</taxon>
        <taxon>eudicotyledons</taxon>
        <taxon>Gunneridae</taxon>
        <taxon>Pentapetalae</taxon>
        <taxon>rosids</taxon>
        <taxon>malvids</taxon>
        <taxon>Brassicales</taxon>
        <taxon>Brassicaceae</taxon>
        <taxon>Arabideae</taxon>
        <taxon>Arabis</taxon>
    </lineage>
</organism>
<evidence type="ECO:0008006" key="4">
    <source>
        <dbReference type="Google" id="ProtNLM"/>
    </source>
</evidence>
<evidence type="ECO:0000313" key="2">
    <source>
        <dbReference type="EMBL" id="KFK39848.1"/>
    </source>
</evidence>
<dbReference type="Gramene" id="KFK39848">
    <property type="protein sequence ID" value="KFK39848"/>
    <property type="gene ID" value="AALP_AA3G296000"/>
</dbReference>
<sequence>MASRPTSVLLFSFLLCCVFMLLVPKAESSNDLPLCEVNVRCDGAWCVTGGVGKCVNHPCSIPEDCEKYFRCKGDIPEPTCMEDQCVCINRPNF</sequence>
<feature type="chain" id="PRO_5001823143" description="Defensin-like protein" evidence="1">
    <location>
        <begin position="29"/>
        <end position="93"/>
    </location>
</feature>
<proteinExistence type="predicted"/>
<keyword evidence="1" id="KW-0732">Signal</keyword>